<dbReference type="Gene3D" id="2.60.120.260">
    <property type="entry name" value="Galactose-binding domain-like"/>
    <property type="match status" value="1"/>
</dbReference>
<dbReference type="InterPro" id="IPR006594">
    <property type="entry name" value="LisH"/>
</dbReference>
<evidence type="ECO:0000313" key="6">
    <source>
        <dbReference type="RefSeq" id="XP_022297827.1"/>
    </source>
</evidence>
<dbReference type="GO" id="GO:0005737">
    <property type="term" value="C:cytoplasm"/>
    <property type="evidence" value="ECO:0007669"/>
    <property type="project" value="TreeGrafter"/>
</dbReference>
<evidence type="ECO:0000256" key="1">
    <source>
        <dbReference type="ARBA" id="ARBA00022441"/>
    </source>
</evidence>
<dbReference type="Proteomes" id="UP000694844">
    <property type="component" value="Chromosome 8"/>
</dbReference>
<dbReference type="PANTHER" id="PTHR15526:SF5">
    <property type="entry name" value="MUSKELIN"/>
    <property type="match status" value="1"/>
</dbReference>
<reference evidence="6 7" key="1">
    <citation type="submission" date="2025-04" db="UniProtKB">
        <authorList>
            <consortium name="RefSeq"/>
        </authorList>
    </citation>
    <scope>IDENTIFICATION</scope>
    <source>
        <tissue evidence="6 7">Whole sample</tissue>
    </source>
</reference>
<keyword evidence="1" id="KW-0880">Kelch repeat</keyword>
<dbReference type="Gene3D" id="2.120.10.80">
    <property type="entry name" value="Kelch-type beta propeller"/>
    <property type="match status" value="2"/>
</dbReference>
<sequence length="725" mass="84394">MAENCEEKDILSYSICRWSSFSYNYVPENIYSNNPKDQSSRWSSDSNQPPQFLTLKLDKPSIVENITFGKYEKAHVCNLKKFKVLGGLNDEHMIDLFEGGLKNDHVAETFPLKKEIHENIFPCRFIKIVPLQAWGPSCFNFSIWFVKLRGESNWDVVQPCLQWLVTFREKEAIRLCLKHFRQRQFTEAYEALQKKTKVSLEHPILTELHSMLVTHGDFEKSEDLLWQAGEEGLFDQYICDQDYTPKWTPIEPISSSENPNVCQPGMRGGHQMCLDLQCENLYLFGGWDGTKDLSDFWVFNVLSKEWTCLGTDTHKEGGPNARSCHKMCLDYERKQIFILGRYLDSSMRTAENLKSDFYMYDITSSRWTLIMEDTHTMGGPRLIYDHQMVIDIEKQTLYLFGGRVLSSVGSDRSSEPMFSGLYAYHIPTNTWSCIMEDSPTLRSRIGHSMLFHSKRRLLYVFAGQRAKEYLHDFFTYNVDTGQIEVITDGTKKDSGVPSAGFTQRATIDPNKDEIHVLSGLNKEKDKRENVKNSFWVYSIKKNRWSCVYRNENTGQQYWTKMQNVEPVPRFAHQLVYDHIRKVHYLFGGNPGKESLPKIRLDDFWALKLCRLSTEHLLRQCKYLMRKYKFQELAERDPHSAMLYLQNDLASIVDHKNQQEREEFESLASTLFQLPGDKTEKAEDSILMDTSGHHTARTELFDQLVAFFPEHMSQPKGNLVDLIPLT</sequence>
<dbReference type="SUPFAM" id="SSF117281">
    <property type="entry name" value="Kelch motif"/>
    <property type="match status" value="1"/>
</dbReference>
<feature type="domain" description="Attractin/MKLN-like beta-propeller" evidence="4">
    <location>
        <begin position="351"/>
        <end position="589"/>
    </location>
</feature>
<dbReference type="Pfam" id="PF24981">
    <property type="entry name" value="Beta-prop_ATRN-LZTR1"/>
    <property type="match status" value="1"/>
</dbReference>
<dbReference type="PANTHER" id="PTHR15526">
    <property type="entry name" value="MUSKELIN"/>
    <property type="match status" value="1"/>
</dbReference>
<dbReference type="InterPro" id="IPR015915">
    <property type="entry name" value="Kelch-typ_b-propeller"/>
</dbReference>
<dbReference type="AlphaFoldDB" id="A0A8B8B338"/>
<dbReference type="RefSeq" id="XP_022297827.1">
    <property type="nucleotide sequence ID" value="XM_022442119.1"/>
</dbReference>
<name>A0A8B8B338_CRAVI</name>
<dbReference type="GeneID" id="111107124"/>
<dbReference type="InterPro" id="IPR010565">
    <property type="entry name" value="Muskelin_N"/>
</dbReference>
<evidence type="ECO:0000259" key="4">
    <source>
        <dbReference type="Pfam" id="PF24981"/>
    </source>
</evidence>
<dbReference type="PROSITE" id="PS50896">
    <property type="entry name" value="LISH"/>
    <property type="match status" value="1"/>
</dbReference>
<dbReference type="KEGG" id="cvn:111109502"/>
<dbReference type="InterPro" id="IPR052456">
    <property type="entry name" value="CTLH_complex_component"/>
</dbReference>
<dbReference type="RefSeq" id="XP_022301357.1">
    <property type="nucleotide sequence ID" value="XM_022445649.1"/>
</dbReference>
<evidence type="ECO:0000256" key="2">
    <source>
        <dbReference type="ARBA" id="ARBA00022737"/>
    </source>
</evidence>
<keyword evidence="2" id="KW-0677">Repeat</keyword>
<dbReference type="Pfam" id="PF01344">
    <property type="entry name" value="Kelch_1"/>
    <property type="match status" value="1"/>
</dbReference>
<proteinExistence type="predicted"/>
<dbReference type="InterPro" id="IPR008979">
    <property type="entry name" value="Galactose-bd-like_sf"/>
</dbReference>
<keyword evidence="5" id="KW-1185">Reference proteome</keyword>
<dbReference type="InterPro" id="IPR056737">
    <property type="entry name" value="Beta-prop_ATRN-MKLN-like"/>
</dbReference>
<accession>A0A8B8B338</accession>
<organism evidence="5 6">
    <name type="scientific">Crassostrea virginica</name>
    <name type="common">Eastern oyster</name>
    <dbReference type="NCBI Taxonomy" id="6565"/>
    <lineage>
        <taxon>Eukaryota</taxon>
        <taxon>Metazoa</taxon>
        <taxon>Spiralia</taxon>
        <taxon>Lophotrochozoa</taxon>
        <taxon>Mollusca</taxon>
        <taxon>Bivalvia</taxon>
        <taxon>Autobranchia</taxon>
        <taxon>Pteriomorphia</taxon>
        <taxon>Ostreida</taxon>
        <taxon>Ostreoidea</taxon>
        <taxon>Ostreidae</taxon>
        <taxon>Crassostrea</taxon>
    </lineage>
</organism>
<dbReference type="Pfam" id="PF06588">
    <property type="entry name" value="Muskelin_N"/>
    <property type="match status" value="1"/>
</dbReference>
<dbReference type="OrthoDB" id="10052615at2759"/>
<evidence type="ECO:0000259" key="3">
    <source>
        <dbReference type="Pfam" id="PF06588"/>
    </source>
</evidence>
<protein>
    <submittedName>
        <fullName evidence="6 7">Muskelin-like</fullName>
    </submittedName>
</protein>
<dbReference type="InterPro" id="IPR006652">
    <property type="entry name" value="Kelch_1"/>
</dbReference>
<evidence type="ECO:0000313" key="5">
    <source>
        <dbReference type="Proteomes" id="UP000694844"/>
    </source>
</evidence>
<dbReference type="SUPFAM" id="SSF49785">
    <property type="entry name" value="Galactose-binding domain-like"/>
    <property type="match status" value="1"/>
</dbReference>
<feature type="domain" description="Muskelin N-terminal" evidence="3">
    <location>
        <begin position="9"/>
        <end position="203"/>
    </location>
</feature>
<evidence type="ECO:0000313" key="7">
    <source>
        <dbReference type="RefSeq" id="XP_022301357.1"/>
    </source>
</evidence>
<dbReference type="KEGG" id="cvn:111107124"/>
<gene>
    <name evidence="6" type="primary">LOC111107124</name>
    <name evidence="7" type="synonym">LOC111109502</name>
</gene>